<sequence>MFAPVTSIDDKGGPDVAVRREMHVPPEKSRRSFRIPFYLVIRRDKQNIEAALQTLRCRESRDGDKKCWYSACPQHAFYSVPSPAVLTSNAFTARFESRFAEWVAFQSGEIKVVRVSLLGNYKSSRATAKRGEMRASREGKMPGNLTPPFTVQCERSVERWPRTWRCESPEENKEEQEVNQPCPDCVPAVERLTSEGRKEGRCITAAMLGDLLREETAELDRVPGFQSTSLGSVGHAGDATKFGSWKLQTSKPPRGSRGRKHPKSIGIGTLHGKLSEGGGEKQHGTSKHQRRTKPKDVVKKGLHWFKGLGALYSQSGRSKSDLGAALADGVIGDHGGLEIWSFGFPNALGDATAALNATGIQSESEKIKRELDREVVQWGVDIGMKVFGGPVPVQPDGPHLVESCVARVPSCGIPPLR</sequence>
<feature type="compositionally biased region" description="Basic residues" evidence="1">
    <location>
        <begin position="284"/>
        <end position="293"/>
    </location>
</feature>
<dbReference type="Proteomes" id="UP001215598">
    <property type="component" value="Unassembled WGS sequence"/>
</dbReference>
<evidence type="ECO:0000256" key="1">
    <source>
        <dbReference type="SAM" id="MobiDB-lite"/>
    </source>
</evidence>
<name>A0AAD7N508_9AGAR</name>
<feature type="compositionally biased region" description="Basic and acidic residues" evidence="1">
    <location>
        <begin position="129"/>
        <end position="140"/>
    </location>
</feature>
<dbReference type="AlphaFoldDB" id="A0AAD7N508"/>
<dbReference type="EMBL" id="JARKIB010000082">
    <property type="protein sequence ID" value="KAJ7745785.1"/>
    <property type="molecule type" value="Genomic_DNA"/>
</dbReference>
<evidence type="ECO:0000313" key="3">
    <source>
        <dbReference type="Proteomes" id="UP001215598"/>
    </source>
</evidence>
<keyword evidence="3" id="KW-1185">Reference proteome</keyword>
<reference evidence="2" key="1">
    <citation type="submission" date="2023-03" db="EMBL/GenBank/DDBJ databases">
        <title>Massive genome expansion in bonnet fungi (Mycena s.s.) driven by repeated elements and novel gene families across ecological guilds.</title>
        <authorList>
            <consortium name="Lawrence Berkeley National Laboratory"/>
            <person name="Harder C.B."/>
            <person name="Miyauchi S."/>
            <person name="Viragh M."/>
            <person name="Kuo A."/>
            <person name="Thoen E."/>
            <person name="Andreopoulos B."/>
            <person name="Lu D."/>
            <person name="Skrede I."/>
            <person name="Drula E."/>
            <person name="Henrissat B."/>
            <person name="Morin E."/>
            <person name="Kohler A."/>
            <person name="Barry K."/>
            <person name="LaButti K."/>
            <person name="Morin E."/>
            <person name="Salamov A."/>
            <person name="Lipzen A."/>
            <person name="Mereny Z."/>
            <person name="Hegedus B."/>
            <person name="Baldrian P."/>
            <person name="Stursova M."/>
            <person name="Weitz H."/>
            <person name="Taylor A."/>
            <person name="Grigoriev I.V."/>
            <person name="Nagy L.G."/>
            <person name="Martin F."/>
            <person name="Kauserud H."/>
        </authorList>
    </citation>
    <scope>NUCLEOTIDE SEQUENCE</scope>
    <source>
        <strain evidence="2">CBHHK182m</strain>
    </source>
</reference>
<protein>
    <submittedName>
        <fullName evidence="2">Uncharacterized protein</fullName>
    </submittedName>
</protein>
<evidence type="ECO:0000313" key="2">
    <source>
        <dbReference type="EMBL" id="KAJ7745785.1"/>
    </source>
</evidence>
<proteinExistence type="predicted"/>
<comment type="caution">
    <text evidence="2">The sequence shown here is derived from an EMBL/GenBank/DDBJ whole genome shotgun (WGS) entry which is preliminary data.</text>
</comment>
<feature type="region of interest" description="Disordered" evidence="1">
    <location>
        <begin position="129"/>
        <end position="148"/>
    </location>
</feature>
<feature type="compositionally biased region" description="Basic residues" evidence="1">
    <location>
        <begin position="254"/>
        <end position="263"/>
    </location>
</feature>
<gene>
    <name evidence="2" type="ORF">B0H16DRAFT_1856011</name>
</gene>
<feature type="region of interest" description="Disordered" evidence="1">
    <location>
        <begin position="232"/>
        <end position="296"/>
    </location>
</feature>
<organism evidence="2 3">
    <name type="scientific">Mycena metata</name>
    <dbReference type="NCBI Taxonomy" id="1033252"/>
    <lineage>
        <taxon>Eukaryota</taxon>
        <taxon>Fungi</taxon>
        <taxon>Dikarya</taxon>
        <taxon>Basidiomycota</taxon>
        <taxon>Agaricomycotina</taxon>
        <taxon>Agaricomycetes</taxon>
        <taxon>Agaricomycetidae</taxon>
        <taxon>Agaricales</taxon>
        <taxon>Marasmiineae</taxon>
        <taxon>Mycenaceae</taxon>
        <taxon>Mycena</taxon>
    </lineage>
</organism>
<accession>A0AAD7N508</accession>